<feature type="transmembrane region" description="Helical" evidence="1">
    <location>
        <begin position="43"/>
        <end position="65"/>
    </location>
</feature>
<dbReference type="Gene3D" id="6.10.250.2870">
    <property type="match status" value="1"/>
</dbReference>
<feature type="transmembrane region" description="Helical" evidence="1">
    <location>
        <begin position="98"/>
        <end position="122"/>
    </location>
</feature>
<organism evidence="2 3">
    <name type="scientific">Actinomadura luzonensis</name>
    <dbReference type="NCBI Taxonomy" id="2805427"/>
    <lineage>
        <taxon>Bacteria</taxon>
        <taxon>Bacillati</taxon>
        <taxon>Actinomycetota</taxon>
        <taxon>Actinomycetes</taxon>
        <taxon>Streptosporangiales</taxon>
        <taxon>Thermomonosporaceae</taxon>
        <taxon>Actinomadura</taxon>
    </lineage>
</organism>
<evidence type="ECO:0000256" key="1">
    <source>
        <dbReference type="SAM" id="Phobius"/>
    </source>
</evidence>
<feature type="transmembrane region" description="Helical" evidence="1">
    <location>
        <begin position="12"/>
        <end position="36"/>
    </location>
</feature>
<gene>
    <name evidence="2" type="ORF">MF672_033600</name>
</gene>
<dbReference type="RefSeq" id="WP_242381239.1">
    <property type="nucleotide sequence ID" value="NZ_JAKRKC020000002.1"/>
</dbReference>
<keyword evidence="1" id="KW-0472">Membrane</keyword>
<keyword evidence="1" id="KW-0812">Transmembrane</keyword>
<proteinExistence type="predicted"/>
<reference evidence="2 3" key="1">
    <citation type="submission" date="2022-04" db="EMBL/GenBank/DDBJ databases">
        <title>Genome draft of Actinomadura sp. ATCC 31491.</title>
        <authorList>
            <person name="Shi X."/>
            <person name="Du Y."/>
        </authorList>
    </citation>
    <scope>NUCLEOTIDE SEQUENCE [LARGE SCALE GENOMIC DNA]</scope>
    <source>
        <strain evidence="2 3">ATCC 31491</strain>
    </source>
</reference>
<evidence type="ECO:0000313" key="3">
    <source>
        <dbReference type="Proteomes" id="UP001317259"/>
    </source>
</evidence>
<feature type="transmembrane region" description="Helical" evidence="1">
    <location>
        <begin position="71"/>
        <end position="91"/>
    </location>
</feature>
<name>A0ABT0G289_9ACTN</name>
<comment type="caution">
    <text evidence="2">The sequence shown here is derived from an EMBL/GenBank/DDBJ whole genome shotgun (WGS) entry which is preliminary data.</text>
</comment>
<feature type="transmembrane region" description="Helical" evidence="1">
    <location>
        <begin position="142"/>
        <end position="164"/>
    </location>
</feature>
<sequence length="333" mass="35507">MSLRSESLVRLAPAGLVTGAAAVLPLLQVVLGFGYLGNDTRTGLVSLAATAAYLPLHLRHVWYAAHAARPPAAYATLAVVTVIIVSATPWAGTMWPRAYVGLIVSALLVLPAPWSYVVYATVPVATVPVARALGLPWTSVPWLLFSVVAGSTAMLLMIWLAAALTRLRAAREALAQQAVTQERRRIDDDLRRTLGGALEAIAARGERAGGRLARGEQAGLADELTALADDSRRTLAEARQRVRGYRQPSLRAELETVATLLSAAGIETRLDLPTSGMPDTIAPGPRAALRATVTRLLRDDTVRTCEITVVGPNGRVRLELRSDLVDETIEVPA</sequence>
<keyword evidence="3" id="KW-1185">Reference proteome</keyword>
<keyword evidence="1" id="KW-1133">Transmembrane helix</keyword>
<evidence type="ECO:0008006" key="4">
    <source>
        <dbReference type="Google" id="ProtNLM"/>
    </source>
</evidence>
<evidence type="ECO:0000313" key="2">
    <source>
        <dbReference type="EMBL" id="MCK2218695.1"/>
    </source>
</evidence>
<protein>
    <recommendedName>
        <fullName evidence="4">Signal transduction histidine kinase subgroup 3 dimerisation and phosphoacceptor domain-containing protein</fullName>
    </recommendedName>
</protein>
<accession>A0ABT0G289</accession>
<dbReference type="EMBL" id="JAKRKC020000002">
    <property type="protein sequence ID" value="MCK2218695.1"/>
    <property type="molecule type" value="Genomic_DNA"/>
</dbReference>
<dbReference type="Proteomes" id="UP001317259">
    <property type="component" value="Unassembled WGS sequence"/>
</dbReference>